<name>A0ACB6QLW5_9PLEO</name>
<reference evidence="1" key="1">
    <citation type="journal article" date="2020" name="Stud. Mycol.">
        <title>101 Dothideomycetes genomes: a test case for predicting lifestyles and emergence of pathogens.</title>
        <authorList>
            <person name="Haridas S."/>
            <person name="Albert R."/>
            <person name="Binder M."/>
            <person name="Bloem J."/>
            <person name="Labutti K."/>
            <person name="Salamov A."/>
            <person name="Andreopoulos B."/>
            <person name="Baker S."/>
            <person name="Barry K."/>
            <person name="Bills G."/>
            <person name="Bluhm B."/>
            <person name="Cannon C."/>
            <person name="Castanera R."/>
            <person name="Culley D."/>
            <person name="Daum C."/>
            <person name="Ezra D."/>
            <person name="Gonzalez J."/>
            <person name="Henrissat B."/>
            <person name="Kuo A."/>
            <person name="Liang C."/>
            <person name="Lipzen A."/>
            <person name="Lutzoni F."/>
            <person name="Magnuson J."/>
            <person name="Mondo S."/>
            <person name="Nolan M."/>
            <person name="Ohm R."/>
            <person name="Pangilinan J."/>
            <person name="Park H.-J."/>
            <person name="Ramirez L."/>
            <person name="Alfaro M."/>
            <person name="Sun H."/>
            <person name="Tritt A."/>
            <person name="Yoshinaga Y."/>
            <person name="Zwiers L.-H."/>
            <person name="Turgeon B."/>
            <person name="Goodwin S."/>
            <person name="Spatafora J."/>
            <person name="Crous P."/>
            <person name="Grigoriev I."/>
        </authorList>
    </citation>
    <scope>NUCLEOTIDE SEQUENCE</scope>
    <source>
        <strain evidence="1">ATCC 200398</strain>
    </source>
</reference>
<dbReference type="EMBL" id="MU003520">
    <property type="protein sequence ID" value="KAF2467515.1"/>
    <property type="molecule type" value="Genomic_DNA"/>
</dbReference>
<dbReference type="Proteomes" id="UP000799755">
    <property type="component" value="Unassembled WGS sequence"/>
</dbReference>
<keyword evidence="2" id="KW-1185">Reference proteome</keyword>
<comment type="caution">
    <text evidence="1">The sequence shown here is derived from an EMBL/GenBank/DDBJ whole genome shotgun (WGS) entry which is preliminary data.</text>
</comment>
<proteinExistence type="predicted"/>
<evidence type="ECO:0000313" key="2">
    <source>
        <dbReference type="Proteomes" id="UP000799755"/>
    </source>
</evidence>
<evidence type="ECO:0000313" key="1">
    <source>
        <dbReference type="EMBL" id="KAF2467515.1"/>
    </source>
</evidence>
<gene>
    <name evidence="1" type="ORF">BDR25DRAFT_358626</name>
</gene>
<protein>
    <submittedName>
        <fullName evidence="1">Uncharacterized protein</fullName>
    </submittedName>
</protein>
<accession>A0ACB6QLW5</accession>
<sequence>MWMLMDYCDDSHWEGLGKSRRKKKLPRTYPIPSRTEAKISALPLFNRHRPNTRTQPIILELENLRQCLECNKRAGEELVHIGVEMNWIGWRRNWEWERCGKGARKEEGGWVAADIDYRTWLYCIKSPQLHCRISIFLFYLDFAMTSCMLLIIWITLWYQPLKYAQIPLLTPRNIPRPSGNQASTKTIT</sequence>
<organism evidence="1 2">
    <name type="scientific">Lindgomyces ingoldianus</name>
    <dbReference type="NCBI Taxonomy" id="673940"/>
    <lineage>
        <taxon>Eukaryota</taxon>
        <taxon>Fungi</taxon>
        <taxon>Dikarya</taxon>
        <taxon>Ascomycota</taxon>
        <taxon>Pezizomycotina</taxon>
        <taxon>Dothideomycetes</taxon>
        <taxon>Pleosporomycetidae</taxon>
        <taxon>Pleosporales</taxon>
        <taxon>Lindgomycetaceae</taxon>
        <taxon>Lindgomyces</taxon>
    </lineage>
</organism>